<feature type="domain" description="Glycosyltransferase 2-like" evidence="4">
    <location>
        <begin position="1"/>
        <end position="72"/>
    </location>
</feature>
<keyword evidence="2" id="KW-0328">Glycosyltransferase</keyword>
<keyword evidence="3 5" id="KW-0808">Transferase</keyword>
<dbReference type="Gene3D" id="3.90.550.10">
    <property type="entry name" value="Spore Coat Polysaccharide Biosynthesis Protein SpsA, Chain A"/>
    <property type="match status" value="1"/>
</dbReference>
<protein>
    <submittedName>
        <fullName evidence="5">Glycosyl transferase family 2</fullName>
    </submittedName>
</protein>
<dbReference type="InterPro" id="IPR001173">
    <property type="entry name" value="Glyco_trans_2-like"/>
</dbReference>
<name>R4X0I8_9BURK</name>
<dbReference type="STRING" id="758793.BRPE64_ACDS26880"/>
<dbReference type="PANTHER" id="PTHR43685:SF5">
    <property type="entry name" value="GLYCOSYLTRANSFERASE EPSE-RELATED"/>
    <property type="match status" value="1"/>
</dbReference>
<dbReference type="GO" id="GO:0016757">
    <property type="term" value="F:glycosyltransferase activity"/>
    <property type="evidence" value="ECO:0007669"/>
    <property type="project" value="UniProtKB-KW"/>
</dbReference>
<organism evidence="5 6">
    <name type="scientific">Caballeronia insecticola</name>
    <dbReference type="NCBI Taxonomy" id="758793"/>
    <lineage>
        <taxon>Bacteria</taxon>
        <taxon>Pseudomonadati</taxon>
        <taxon>Pseudomonadota</taxon>
        <taxon>Betaproteobacteria</taxon>
        <taxon>Burkholderiales</taxon>
        <taxon>Burkholderiaceae</taxon>
        <taxon>Caballeronia</taxon>
    </lineage>
</organism>
<dbReference type="PATRIC" id="fig|758793.3.peg.2694"/>
<dbReference type="KEGG" id="buo:BRPE64_ACDS26880"/>
<dbReference type="Proteomes" id="UP000013966">
    <property type="component" value="Chromosome 1"/>
</dbReference>
<evidence type="ECO:0000256" key="3">
    <source>
        <dbReference type="ARBA" id="ARBA00022679"/>
    </source>
</evidence>
<dbReference type="InterPro" id="IPR029044">
    <property type="entry name" value="Nucleotide-diphossugar_trans"/>
</dbReference>
<evidence type="ECO:0000313" key="5">
    <source>
        <dbReference type="EMBL" id="BAN24442.1"/>
    </source>
</evidence>
<dbReference type="AlphaFoldDB" id="R4X0I8"/>
<proteinExistence type="inferred from homology"/>
<sequence>MDDGSTDGSQDIAARYAAQFSKVKCLSLGRNAGAARARNWGAMHADYDVLAFLDADDEYLPGALHTAAVYLVTYPNEASVRLNIEFCGFPERIATHPDFDRLGGLLVGTVPSSLVIRRSIFLALGGFPCDEIFRTAGGEDMPLSKALFELFGNTRLTGTRHVRMHYHPRIHAERFFLINMGFITDPEPQTTAAVMSAQMHAVRRAAAAIEELARLRNTRVKAA</sequence>
<evidence type="ECO:0000256" key="2">
    <source>
        <dbReference type="ARBA" id="ARBA00022676"/>
    </source>
</evidence>
<evidence type="ECO:0000313" key="6">
    <source>
        <dbReference type="Proteomes" id="UP000013966"/>
    </source>
</evidence>
<evidence type="ECO:0000259" key="4">
    <source>
        <dbReference type="Pfam" id="PF00535"/>
    </source>
</evidence>
<accession>R4X0I8</accession>
<keyword evidence="6" id="KW-1185">Reference proteome</keyword>
<reference evidence="5 6" key="1">
    <citation type="journal article" date="2013" name="Genome Announc.">
        <title>Complete Genome Sequence of Burkholderia sp. Strain RPE64, Bacterial Symbiont of the Bean Bug Riptortus pedestris.</title>
        <authorList>
            <person name="Shibata T.F."/>
            <person name="Maeda T."/>
            <person name="Nikoh N."/>
            <person name="Yamaguchi K."/>
            <person name="Oshima K."/>
            <person name="Hattori M."/>
            <person name="Nishiyama T."/>
            <person name="Hasebe M."/>
            <person name="Fukatsu T."/>
            <person name="Kikuchi Y."/>
            <person name="Shigenobu S."/>
        </authorList>
    </citation>
    <scope>NUCLEOTIDE SEQUENCE [LARGE SCALE GENOMIC DNA]</scope>
</reference>
<dbReference type="EMBL" id="AP013058">
    <property type="protein sequence ID" value="BAN24442.1"/>
    <property type="molecule type" value="Genomic_DNA"/>
</dbReference>
<gene>
    <name evidence="5" type="ORF">BRPE64_ACDS26880</name>
</gene>
<dbReference type="HOGENOM" id="CLU_092312_0_0_4"/>
<comment type="similarity">
    <text evidence="1">Belongs to the glycosyltransferase 2 family.</text>
</comment>
<evidence type="ECO:0000256" key="1">
    <source>
        <dbReference type="ARBA" id="ARBA00006739"/>
    </source>
</evidence>
<dbReference type="Pfam" id="PF00535">
    <property type="entry name" value="Glycos_transf_2"/>
    <property type="match status" value="1"/>
</dbReference>
<dbReference type="SUPFAM" id="SSF53448">
    <property type="entry name" value="Nucleotide-diphospho-sugar transferases"/>
    <property type="match status" value="1"/>
</dbReference>
<dbReference type="CDD" id="cd00761">
    <property type="entry name" value="Glyco_tranf_GTA_type"/>
    <property type="match status" value="1"/>
</dbReference>
<reference evidence="5 6" key="2">
    <citation type="journal article" date="2018" name="Int. J. Syst. Evol. Microbiol.">
        <title>Burkholderia insecticola sp. nov., a gut symbiotic bacterium of the bean bug Riptortus pedestris.</title>
        <authorList>
            <person name="Takeshita K."/>
            <person name="Tamaki H."/>
            <person name="Ohbayashi T."/>
            <person name="Meng X.-Y."/>
            <person name="Sone T."/>
            <person name="Mitani Y."/>
            <person name="Peeters C."/>
            <person name="Kikuchi Y."/>
            <person name="Vandamme P."/>
        </authorList>
    </citation>
    <scope>NUCLEOTIDE SEQUENCE [LARGE SCALE GENOMIC DNA]</scope>
    <source>
        <strain evidence="5">RPE64</strain>
    </source>
</reference>
<dbReference type="PANTHER" id="PTHR43685">
    <property type="entry name" value="GLYCOSYLTRANSFERASE"/>
    <property type="match status" value="1"/>
</dbReference>
<dbReference type="InterPro" id="IPR050834">
    <property type="entry name" value="Glycosyltransf_2"/>
</dbReference>